<keyword evidence="2" id="KW-1185">Reference proteome</keyword>
<proteinExistence type="predicted"/>
<dbReference type="AlphaFoldDB" id="A0A8T0E0G0"/>
<evidence type="ECO:0000313" key="1">
    <source>
        <dbReference type="EMBL" id="KAF8763846.1"/>
    </source>
</evidence>
<dbReference type="Proteomes" id="UP000807504">
    <property type="component" value="Unassembled WGS sequence"/>
</dbReference>
<sequence>MAAYYPLFDDEMTEGRIGPPGIGFKLTDNGDYDMEKKKLKRVDEPVEISDAATKSYVGFFFPKGIPLKHLPNPQDKNDAVTKQYVDKKTKINDKKPDNMLTRDHDGLYVPKTSTFLATNKEQQIEFDHEGTLIEFNVFSSTLLTNELQLTTDMLMKITLFLKTG</sequence>
<reference evidence="1" key="1">
    <citation type="journal article" date="2020" name="bioRxiv">
        <title>Chromosome-level reference genome of the European wasp spider Argiope bruennichi: a resource for studies on range expansion and evolutionary adaptation.</title>
        <authorList>
            <person name="Sheffer M.M."/>
            <person name="Hoppe A."/>
            <person name="Krehenwinkel H."/>
            <person name="Uhl G."/>
            <person name="Kuss A.W."/>
            <person name="Jensen L."/>
            <person name="Jensen C."/>
            <person name="Gillespie R.G."/>
            <person name="Hoff K.J."/>
            <person name="Prost S."/>
        </authorList>
    </citation>
    <scope>NUCLEOTIDE SEQUENCE</scope>
</reference>
<reference evidence="1" key="2">
    <citation type="submission" date="2020-06" db="EMBL/GenBank/DDBJ databases">
        <authorList>
            <person name="Sheffer M."/>
        </authorList>
    </citation>
    <scope>NUCLEOTIDE SEQUENCE</scope>
</reference>
<dbReference type="EMBL" id="JABXBU010002231">
    <property type="protein sequence ID" value="KAF8763846.1"/>
    <property type="molecule type" value="Genomic_DNA"/>
</dbReference>
<comment type="caution">
    <text evidence="1">The sequence shown here is derived from an EMBL/GenBank/DDBJ whole genome shotgun (WGS) entry which is preliminary data.</text>
</comment>
<name>A0A8T0E0G0_ARGBR</name>
<accession>A0A8T0E0G0</accession>
<gene>
    <name evidence="1" type="ORF">HNY73_021981</name>
</gene>
<evidence type="ECO:0000313" key="2">
    <source>
        <dbReference type="Proteomes" id="UP000807504"/>
    </source>
</evidence>
<organism evidence="1 2">
    <name type="scientific">Argiope bruennichi</name>
    <name type="common">Wasp spider</name>
    <name type="synonym">Aranea bruennichi</name>
    <dbReference type="NCBI Taxonomy" id="94029"/>
    <lineage>
        <taxon>Eukaryota</taxon>
        <taxon>Metazoa</taxon>
        <taxon>Ecdysozoa</taxon>
        <taxon>Arthropoda</taxon>
        <taxon>Chelicerata</taxon>
        <taxon>Arachnida</taxon>
        <taxon>Araneae</taxon>
        <taxon>Araneomorphae</taxon>
        <taxon>Entelegynae</taxon>
        <taxon>Araneoidea</taxon>
        <taxon>Araneidae</taxon>
        <taxon>Argiope</taxon>
    </lineage>
</organism>
<protein>
    <submittedName>
        <fullName evidence="1">Uncharacterized protein</fullName>
    </submittedName>
</protein>